<evidence type="ECO:0000313" key="3">
    <source>
        <dbReference type="Proteomes" id="UP000499080"/>
    </source>
</evidence>
<comment type="caution">
    <text evidence="1">The sequence shown here is derived from an EMBL/GenBank/DDBJ whole genome shotgun (WGS) entry which is preliminary data.</text>
</comment>
<dbReference type="Proteomes" id="UP000499080">
    <property type="component" value="Unassembled WGS sequence"/>
</dbReference>
<protein>
    <submittedName>
        <fullName evidence="1">Uncharacterized protein</fullName>
    </submittedName>
</protein>
<proteinExistence type="predicted"/>
<keyword evidence="3" id="KW-1185">Reference proteome</keyword>
<dbReference type="EMBL" id="BGPR01013599">
    <property type="protein sequence ID" value="GBN61361.1"/>
    <property type="molecule type" value="Genomic_DNA"/>
</dbReference>
<evidence type="ECO:0000313" key="2">
    <source>
        <dbReference type="EMBL" id="GBN61364.1"/>
    </source>
</evidence>
<sequence length="127" mass="14551">MPCKFLTAQEALEFLWTLYNSDLDGIDNELVIVPPDPDALRDTKDIDDSSRRKIEETMRGDQYLPMISMCITSYNKYKNEVDLFDNHAADYFTSIQGKNGTGLYLLMLLKQPLLLHGISINYLVIIV</sequence>
<reference evidence="1 3" key="1">
    <citation type="journal article" date="2019" name="Sci. Rep.">
        <title>Orb-weaving spider Araneus ventricosus genome elucidates the spidroin gene catalogue.</title>
        <authorList>
            <person name="Kono N."/>
            <person name="Nakamura H."/>
            <person name="Ohtoshi R."/>
            <person name="Moran D.A.P."/>
            <person name="Shinohara A."/>
            <person name="Yoshida Y."/>
            <person name="Fujiwara M."/>
            <person name="Mori M."/>
            <person name="Tomita M."/>
            <person name="Arakawa K."/>
        </authorList>
    </citation>
    <scope>NUCLEOTIDE SEQUENCE [LARGE SCALE GENOMIC DNA]</scope>
</reference>
<dbReference type="EMBL" id="BGPR01013600">
    <property type="protein sequence ID" value="GBN61364.1"/>
    <property type="molecule type" value="Genomic_DNA"/>
</dbReference>
<name>A0A4Y2QDB4_ARAVE</name>
<gene>
    <name evidence="2" type="ORF">AVEN_180203_1</name>
    <name evidence="1" type="ORF">AVEN_271874_1</name>
</gene>
<evidence type="ECO:0000313" key="1">
    <source>
        <dbReference type="EMBL" id="GBN61361.1"/>
    </source>
</evidence>
<dbReference type="OrthoDB" id="10057240at2759"/>
<dbReference type="AlphaFoldDB" id="A0A4Y2QDB4"/>
<organism evidence="1 3">
    <name type="scientific">Araneus ventricosus</name>
    <name type="common">Orbweaver spider</name>
    <name type="synonym">Epeira ventricosa</name>
    <dbReference type="NCBI Taxonomy" id="182803"/>
    <lineage>
        <taxon>Eukaryota</taxon>
        <taxon>Metazoa</taxon>
        <taxon>Ecdysozoa</taxon>
        <taxon>Arthropoda</taxon>
        <taxon>Chelicerata</taxon>
        <taxon>Arachnida</taxon>
        <taxon>Araneae</taxon>
        <taxon>Araneomorphae</taxon>
        <taxon>Entelegynae</taxon>
        <taxon>Araneoidea</taxon>
        <taxon>Araneidae</taxon>
        <taxon>Araneus</taxon>
    </lineage>
</organism>
<accession>A0A4Y2QDB4</accession>